<protein>
    <submittedName>
        <fullName evidence="1">Uncharacterized protein</fullName>
    </submittedName>
</protein>
<keyword evidence="2" id="KW-1185">Reference proteome</keyword>
<proteinExistence type="predicted"/>
<gene>
    <name evidence="1" type="ORF">MENTE1834_LOCUS4713</name>
</gene>
<evidence type="ECO:0000313" key="1">
    <source>
        <dbReference type="EMBL" id="CAK5021358.1"/>
    </source>
</evidence>
<evidence type="ECO:0000313" key="2">
    <source>
        <dbReference type="Proteomes" id="UP001497535"/>
    </source>
</evidence>
<sequence length="117" mass="13558">MPSVQKSYCANGSLCPSRVTRKGEEDRIIYRKILIKGTIENGTREVTPFYVFYYNIEANIQNKLQQGIVNPFLIAEIREENKKPESREYEEDTTFLKAEEGKDVPPQLRDGIMKKVN</sequence>
<comment type="caution">
    <text evidence="1">The sequence shown here is derived from an EMBL/GenBank/DDBJ whole genome shotgun (WGS) entry which is preliminary data.</text>
</comment>
<reference evidence="1" key="1">
    <citation type="submission" date="2023-11" db="EMBL/GenBank/DDBJ databases">
        <authorList>
            <person name="Poullet M."/>
        </authorList>
    </citation>
    <scope>NUCLEOTIDE SEQUENCE</scope>
    <source>
        <strain evidence="1">E1834</strain>
    </source>
</reference>
<organism evidence="1 2">
    <name type="scientific">Meloidogyne enterolobii</name>
    <name type="common">Root-knot nematode worm</name>
    <name type="synonym">Meloidogyne mayaguensis</name>
    <dbReference type="NCBI Taxonomy" id="390850"/>
    <lineage>
        <taxon>Eukaryota</taxon>
        <taxon>Metazoa</taxon>
        <taxon>Ecdysozoa</taxon>
        <taxon>Nematoda</taxon>
        <taxon>Chromadorea</taxon>
        <taxon>Rhabditida</taxon>
        <taxon>Tylenchina</taxon>
        <taxon>Tylenchomorpha</taxon>
        <taxon>Tylenchoidea</taxon>
        <taxon>Meloidogynidae</taxon>
        <taxon>Meloidogyninae</taxon>
        <taxon>Meloidogyne</taxon>
    </lineage>
</organism>
<name>A0ACB0XXC2_MELEN</name>
<dbReference type="EMBL" id="CAVMJV010000003">
    <property type="protein sequence ID" value="CAK5021358.1"/>
    <property type="molecule type" value="Genomic_DNA"/>
</dbReference>
<accession>A0ACB0XXC2</accession>
<dbReference type="Proteomes" id="UP001497535">
    <property type="component" value="Unassembled WGS sequence"/>
</dbReference>